<proteinExistence type="predicted"/>
<evidence type="ECO:0000313" key="2">
    <source>
        <dbReference type="Proteomes" id="UP001145069"/>
    </source>
</evidence>
<dbReference type="EMBL" id="JAMQKC010000018">
    <property type="protein sequence ID" value="MDC3418017.1"/>
    <property type="molecule type" value="Genomic_DNA"/>
</dbReference>
<dbReference type="InterPro" id="IPR025051">
    <property type="entry name" value="DUF3990"/>
</dbReference>
<evidence type="ECO:0000313" key="1">
    <source>
        <dbReference type="EMBL" id="MDC3418017.1"/>
    </source>
</evidence>
<dbReference type="Proteomes" id="UP001145069">
    <property type="component" value="Unassembled WGS sequence"/>
</dbReference>
<name>A0A9X3WE35_9BACI</name>
<reference evidence="1" key="1">
    <citation type="submission" date="2022-06" db="EMBL/GenBank/DDBJ databases">
        <title>Aquibacillus sp. a new bacterium isolated from soil saline samples.</title>
        <authorList>
            <person name="Galisteo C."/>
            <person name="De La Haba R."/>
            <person name="Sanchez-Porro C."/>
            <person name="Ventosa A."/>
        </authorList>
    </citation>
    <scope>NUCLEOTIDE SEQUENCE</scope>
    <source>
        <strain evidence="1">3ASR75-54</strain>
    </source>
</reference>
<dbReference type="Pfam" id="PF13151">
    <property type="entry name" value="DUF3990"/>
    <property type="match status" value="1"/>
</dbReference>
<organism evidence="1 2">
    <name type="scientific">Aquibacillus salsiterrae</name>
    <dbReference type="NCBI Taxonomy" id="2950439"/>
    <lineage>
        <taxon>Bacteria</taxon>
        <taxon>Bacillati</taxon>
        <taxon>Bacillota</taxon>
        <taxon>Bacilli</taxon>
        <taxon>Bacillales</taxon>
        <taxon>Bacillaceae</taxon>
        <taxon>Aquibacillus</taxon>
    </lineage>
</organism>
<gene>
    <name evidence="1" type="ORF">NC799_14070</name>
</gene>
<sequence length="180" mass="20992">MLEKFNISYHGTISDYADKIVANIDITAGRTFTDFGQGFYVTNNMNQAEKWALKKFHDYKEMNQMLFPTIIVLELDFEKLSRLNGQEFENPSTLWANFVYNCRRIGKRGGLYHQDDYVCGPLADGKIVPLLKRLESQRISFEQFHQGIMPYTEISNQLSLNTLQAIKCIKYMEVKRIDIK</sequence>
<dbReference type="SUPFAM" id="SSF56399">
    <property type="entry name" value="ADP-ribosylation"/>
    <property type="match status" value="1"/>
</dbReference>
<protein>
    <submittedName>
        <fullName evidence="1">DUF3990 domain-containing protein</fullName>
    </submittedName>
</protein>
<accession>A0A9X3WE35</accession>
<comment type="caution">
    <text evidence="1">The sequence shown here is derived from an EMBL/GenBank/DDBJ whole genome shotgun (WGS) entry which is preliminary data.</text>
</comment>
<keyword evidence="2" id="KW-1185">Reference proteome</keyword>
<dbReference type="RefSeq" id="WP_272447080.1">
    <property type="nucleotide sequence ID" value="NZ_JAMQKC010000018.1"/>
</dbReference>
<dbReference type="Gene3D" id="3.90.175.10">
    <property type="entry name" value="Diphtheria Toxin, domain 1"/>
    <property type="match status" value="1"/>
</dbReference>
<dbReference type="AlphaFoldDB" id="A0A9X3WE35"/>